<dbReference type="VEuPathDB" id="MicrosporidiaDB:TUBRATIS_006720"/>
<evidence type="ECO:0000313" key="1">
    <source>
        <dbReference type="EMBL" id="RVD92810.1"/>
    </source>
</evidence>
<gene>
    <name evidence="1" type="ORF">TUBRATIS_006720</name>
</gene>
<accession>A0A437ANQ3</accession>
<protein>
    <submittedName>
        <fullName evidence="1">Uncharacterized protein</fullName>
    </submittedName>
</protein>
<proteinExistence type="predicted"/>
<dbReference type="AlphaFoldDB" id="A0A437ANQ3"/>
<evidence type="ECO:0000313" key="2">
    <source>
        <dbReference type="Proteomes" id="UP000282876"/>
    </source>
</evidence>
<sequence length="172" mass="20071">MLKEKQSFNETINVTYNTEKLKEQIILWILKEKNFLGTVTDQAIIDKIANKISSSFADDAKSAILFLCYTCFLTKTFVGFREMHFGNPVNILTIQHPLSTFDLAALEVAIDKWKTFKLDYTSMREGYEKIQMVIQELDPSWLFFCNQKIYSSFKITTIFCLGHFFEKESDLK</sequence>
<dbReference type="EMBL" id="RCSS01000140">
    <property type="protein sequence ID" value="RVD92810.1"/>
    <property type="molecule type" value="Genomic_DNA"/>
</dbReference>
<reference evidence="1 2" key="1">
    <citation type="submission" date="2018-10" db="EMBL/GenBank/DDBJ databases">
        <title>Draft genome sequence of the microsporidian Tubulinosema ratisbonensis.</title>
        <authorList>
            <person name="Polonais V."/>
            <person name="Peyretaillade E."/>
            <person name="Niehus S."/>
            <person name="Wawrzyniak I."/>
            <person name="Franchet A."/>
            <person name="Gaspin C."/>
            <person name="Reichstadt M."/>
            <person name="Belser C."/>
            <person name="Labadie K."/>
            <person name="Delbac F."/>
            <person name="Ferrandon D."/>
        </authorList>
    </citation>
    <scope>NUCLEOTIDE SEQUENCE [LARGE SCALE GENOMIC DNA]</scope>
    <source>
        <strain evidence="1 2">Franzen</strain>
    </source>
</reference>
<comment type="caution">
    <text evidence="1">The sequence shown here is derived from an EMBL/GenBank/DDBJ whole genome shotgun (WGS) entry which is preliminary data.</text>
</comment>
<organism evidence="1 2">
    <name type="scientific">Tubulinosema ratisbonensis</name>
    <dbReference type="NCBI Taxonomy" id="291195"/>
    <lineage>
        <taxon>Eukaryota</taxon>
        <taxon>Fungi</taxon>
        <taxon>Fungi incertae sedis</taxon>
        <taxon>Microsporidia</taxon>
        <taxon>Tubulinosematoidea</taxon>
        <taxon>Tubulinosematidae</taxon>
        <taxon>Tubulinosema</taxon>
    </lineage>
</organism>
<name>A0A437ANQ3_9MICR</name>
<keyword evidence="2" id="KW-1185">Reference proteome</keyword>
<dbReference type="Proteomes" id="UP000282876">
    <property type="component" value="Unassembled WGS sequence"/>
</dbReference>